<evidence type="ECO:0000313" key="2">
    <source>
        <dbReference type="Proteomes" id="UP001499989"/>
    </source>
</evidence>
<organism evidence="1 2">
    <name type="scientific">Streptomyces violaceolatus</name>
    <dbReference type="NCBI Taxonomy" id="67378"/>
    <lineage>
        <taxon>Bacteria</taxon>
        <taxon>Bacillati</taxon>
        <taxon>Actinomycetota</taxon>
        <taxon>Actinomycetes</taxon>
        <taxon>Kitasatosporales</taxon>
        <taxon>Streptomycetaceae</taxon>
        <taxon>Streptomyces</taxon>
        <taxon>Streptomyces violaceoruber group</taxon>
    </lineage>
</organism>
<dbReference type="EMBL" id="BAAASK010000011">
    <property type="protein sequence ID" value="GAA2687813.1"/>
    <property type="molecule type" value="Genomic_DNA"/>
</dbReference>
<gene>
    <name evidence="1" type="ORF">GCM10010310_41880</name>
</gene>
<comment type="caution">
    <text evidence="1">The sequence shown here is derived from an EMBL/GenBank/DDBJ whole genome shotgun (WGS) entry which is preliminary data.</text>
</comment>
<keyword evidence="2" id="KW-1185">Reference proteome</keyword>
<reference evidence="1 2" key="1">
    <citation type="journal article" date="2019" name="Int. J. Syst. Evol. Microbiol.">
        <title>The Global Catalogue of Microorganisms (GCM) 10K type strain sequencing project: providing services to taxonomists for standard genome sequencing and annotation.</title>
        <authorList>
            <consortium name="The Broad Institute Genomics Platform"/>
            <consortium name="The Broad Institute Genome Sequencing Center for Infectious Disease"/>
            <person name="Wu L."/>
            <person name="Ma J."/>
        </authorList>
    </citation>
    <scope>NUCLEOTIDE SEQUENCE [LARGE SCALE GENOMIC DNA]</scope>
    <source>
        <strain evidence="1 2">JCM 4531</strain>
    </source>
</reference>
<protein>
    <submittedName>
        <fullName evidence="1">Uncharacterized protein</fullName>
    </submittedName>
</protein>
<name>A0ABN3SX58_9ACTN</name>
<proteinExistence type="predicted"/>
<accession>A0ABN3SX58</accession>
<evidence type="ECO:0000313" key="1">
    <source>
        <dbReference type="EMBL" id="GAA2687813.1"/>
    </source>
</evidence>
<sequence length="99" mass="11230">MIRVDVRSGKGDRVASVAADSEFDPVLSGVDRKRYPILGHLDPYGDTVLNRLQVESLVEEISEVRTNQEIISSEFADKLVALCRECLLRPHRFLWFVGE</sequence>
<dbReference type="Proteomes" id="UP001499989">
    <property type="component" value="Unassembled WGS sequence"/>
</dbReference>